<evidence type="ECO:0000256" key="6">
    <source>
        <dbReference type="ARBA" id="ARBA00022741"/>
    </source>
</evidence>
<dbReference type="EC" id="2.7.13.3" evidence="3"/>
<evidence type="ECO:0000259" key="11">
    <source>
        <dbReference type="PROSITE" id="PS50109"/>
    </source>
</evidence>
<dbReference type="Pfam" id="PF02518">
    <property type="entry name" value="HATPase_c"/>
    <property type="match status" value="1"/>
</dbReference>
<dbReference type="InterPro" id="IPR036097">
    <property type="entry name" value="HisK_dim/P_sf"/>
</dbReference>
<feature type="transmembrane region" description="Helical" evidence="10">
    <location>
        <begin position="159"/>
        <end position="182"/>
    </location>
</feature>
<keyword evidence="7 12" id="KW-0418">Kinase</keyword>
<dbReference type="SUPFAM" id="SSF55874">
    <property type="entry name" value="ATPase domain of HSP90 chaperone/DNA topoisomerase II/histidine kinase"/>
    <property type="match status" value="1"/>
</dbReference>
<reference evidence="12" key="1">
    <citation type="submission" date="2020-10" db="EMBL/GenBank/DDBJ databases">
        <authorList>
            <person name="Gilroy R."/>
        </authorList>
    </citation>
    <scope>NUCLEOTIDE SEQUENCE</scope>
    <source>
        <strain evidence="12">4920</strain>
    </source>
</reference>
<comment type="caution">
    <text evidence="12">The sequence shown here is derived from an EMBL/GenBank/DDBJ whole genome shotgun (WGS) entry which is preliminary data.</text>
</comment>
<keyword evidence="6" id="KW-0547">Nucleotide-binding</keyword>
<evidence type="ECO:0000313" key="13">
    <source>
        <dbReference type="Proteomes" id="UP000886743"/>
    </source>
</evidence>
<evidence type="ECO:0000256" key="3">
    <source>
        <dbReference type="ARBA" id="ARBA00012438"/>
    </source>
</evidence>
<keyword evidence="10" id="KW-1133">Transmembrane helix</keyword>
<keyword evidence="9" id="KW-0902">Two-component regulatory system</keyword>
<evidence type="ECO:0000256" key="9">
    <source>
        <dbReference type="ARBA" id="ARBA00023012"/>
    </source>
</evidence>
<dbReference type="CDD" id="cd00082">
    <property type="entry name" value="HisKA"/>
    <property type="match status" value="1"/>
</dbReference>
<dbReference type="SUPFAM" id="SSF47384">
    <property type="entry name" value="Homodimeric domain of signal transducing histidine kinase"/>
    <property type="match status" value="1"/>
</dbReference>
<organism evidence="12 13">
    <name type="scientific">Candidatus Aphodoplasma excrementigallinarum</name>
    <dbReference type="NCBI Taxonomy" id="2840673"/>
    <lineage>
        <taxon>Bacteria</taxon>
        <taxon>Bacillati</taxon>
        <taxon>Bacillota</taxon>
        <taxon>Clostridia</taxon>
        <taxon>Eubacteriales</taxon>
        <taxon>Candidatus Aphodoplasma</taxon>
    </lineage>
</organism>
<dbReference type="GO" id="GO:0000155">
    <property type="term" value="F:phosphorelay sensor kinase activity"/>
    <property type="evidence" value="ECO:0007669"/>
    <property type="project" value="InterPro"/>
</dbReference>
<dbReference type="PRINTS" id="PR00344">
    <property type="entry name" value="BCTRLSENSOR"/>
</dbReference>
<dbReference type="InterPro" id="IPR050351">
    <property type="entry name" value="BphY/WalK/GraS-like"/>
</dbReference>
<dbReference type="GO" id="GO:0007234">
    <property type="term" value="P:osmosensory signaling via phosphorelay pathway"/>
    <property type="evidence" value="ECO:0007669"/>
    <property type="project" value="TreeGrafter"/>
</dbReference>
<keyword evidence="10" id="KW-0812">Transmembrane</keyword>
<dbReference type="Gene3D" id="1.10.287.130">
    <property type="match status" value="1"/>
</dbReference>
<keyword evidence="8" id="KW-0067">ATP-binding</keyword>
<dbReference type="PANTHER" id="PTHR42878">
    <property type="entry name" value="TWO-COMPONENT HISTIDINE KINASE"/>
    <property type="match status" value="1"/>
</dbReference>
<name>A0A9D1NGB5_9FIRM</name>
<keyword evidence="10" id="KW-0472">Membrane</keyword>
<dbReference type="Proteomes" id="UP000886743">
    <property type="component" value="Unassembled WGS sequence"/>
</dbReference>
<sequence length="452" mass="49925">MNKTVWKIFFYFVVSAVAVAIVLLVVNFFALALTASDSSNLYGKSPRRELDAISENLVWDGTAYQCSVDDEYFAKKDIWCILINESGDVVWEHGKPAEVASHFTINDVANMTRWYVNDYPVYVRTRPDGLLVLGLPKNSVGKYFIDYSMEWFHTLPERAMGVLLLNAVAAALLAALCGIYLYRRLRALTAGINGLKRERPVHLRTRGIFKEIAGSINETSLAIQRKNAALKKRDDARANWVAGISHDIRTPLSIIMGNAEELADDMSLPEQQAKRAAVITAQSVRIKKLIEDLNLISSLEYDMQPTRRSEIKLCGLLRRVVSDLLNSGLSDGYTIEMDLQFEKATVSGDAPLLVRAFYNILHNSIAHNPGGCTICIQEQRGKEAGQCVVCIADDGAGADEETLAHLDTIPKSAHGLGLPMAYRIVQVHGGSLKAENCNGLRITIVLPTVSET</sequence>
<dbReference type="InterPro" id="IPR004358">
    <property type="entry name" value="Sig_transdc_His_kin-like_C"/>
</dbReference>
<reference evidence="12" key="2">
    <citation type="journal article" date="2021" name="PeerJ">
        <title>Extensive microbial diversity within the chicken gut microbiome revealed by metagenomics and culture.</title>
        <authorList>
            <person name="Gilroy R."/>
            <person name="Ravi A."/>
            <person name="Getino M."/>
            <person name="Pursley I."/>
            <person name="Horton D.L."/>
            <person name="Alikhan N.F."/>
            <person name="Baker D."/>
            <person name="Gharbi K."/>
            <person name="Hall N."/>
            <person name="Watson M."/>
            <person name="Adriaenssens E.M."/>
            <person name="Foster-Nyarko E."/>
            <person name="Jarju S."/>
            <person name="Secka A."/>
            <person name="Antonio M."/>
            <person name="Oren A."/>
            <person name="Chaudhuri R.R."/>
            <person name="La Ragione R."/>
            <person name="Hildebrand F."/>
            <person name="Pallen M.J."/>
        </authorList>
    </citation>
    <scope>NUCLEOTIDE SEQUENCE</scope>
    <source>
        <strain evidence="12">4920</strain>
    </source>
</reference>
<evidence type="ECO:0000256" key="1">
    <source>
        <dbReference type="ARBA" id="ARBA00000085"/>
    </source>
</evidence>
<comment type="catalytic activity">
    <reaction evidence="1">
        <text>ATP + protein L-histidine = ADP + protein N-phospho-L-histidine.</text>
        <dbReference type="EC" id="2.7.13.3"/>
    </reaction>
</comment>
<dbReference type="CDD" id="cd00075">
    <property type="entry name" value="HATPase"/>
    <property type="match status" value="1"/>
</dbReference>
<accession>A0A9D1NGB5</accession>
<feature type="transmembrane region" description="Helical" evidence="10">
    <location>
        <begin position="9"/>
        <end position="33"/>
    </location>
</feature>
<evidence type="ECO:0000256" key="7">
    <source>
        <dbReference type="ARBA" id="ARBA00022777"/>
    </source>
</evidence>
<evidence type="ECO:0000313" key="12">
    <source>
        <dbReference type="EMBL" id="HIV01953.1"/>
    </source>
</evidence>
<dbReference type="AlphaFoldDB" id="A0A9D1NGB5"/>
<evidence type="ECO:0000256" key="8">
    <source>
        <dbReference type="ARBA" id="ARBA00022840"/>
    </source>
</evidence>
<gene>
    <name evidence="12" type="ORF">IAC74_00155</name>
</gene>
<dbReference type="PANTHER" id="PTHR42878:SF7">
    <property type="entry name" value="SENSOR HISTIDINE KINASE GLRK"/>
    <property type="match status" value="1"/>
</dbReference>
<dbReference type="Gene3D" id="3.30.565.10">
    <property type="entry name" value="Histidine kinase-like ATPase, C-terminal domain"/>
    <property type="match status" value="1"/>
</dbReference>
<proteinExistence type="predicted"/>
<dbReference type="Pfam" id="PF00512">
    <property type="entry name" value="HisKA"/>
    <property type="match status" value="1"/>
</dbReference>
<evidence type="ECO:0000256" key="10">
    <source>
        <dbReference type="SAM" id="Phobius"/>
    </source>
</evidence>
<dbReference type="InterPro" id="IPR003594">
    <property type="entry name" value="HATPase_dom"/>
</dbReference>
<dbReference type="GO" id="GO:0000156">
    <property type="term" value="F:phosphorelay response regulator activity"/>
    <property type="evidence" value="ECO:0007669"/>
    <property type="project" value="TreeGrafter"/>
</dbReference>
<dbReference type="InterPro" id="IPR005467">
    <property type="entry name" value="His_kinase_dom"/>
</dbReference>
<comment type="subcellular location">
    <subcellularLocation>
        <location evidence="2">Membrane</location>
    </subcellularLocation>
</comment>
<feature type="domain" description="Histidine kinase" evidence="11">
    <location>
        <begin position="243"/>
        <end position="450"/>
    </location>
</feature>
<dbReference type="InterPro" id="IPR003661">
    <property type="entry name" value="HisK_dim/P_dom"/>
</dbReference>
<dbReference type="SMART" id="SM00387">
    <property type="entry name" value="HATPase_c"/>
    <property type="match status" value="1"/>
</dbReference>
<evidence type="ECO:0000256" key="5">
    <source>
        <dbReference type="ARBA" id="ARBA00022679"/>
    </source>
</evidence>
<dbReference type="SMART" id="SM00388">
    <property type="entry name" value="HisKA"/>
    <property type="match status" value="1"/>
</dbReference>
<evidence type="ECO:0000256" key="2">
    <source>
        <dbReference type="ARBA" id="ARBA00004370"/>
    </source>
</evidence>
<dbReference type="EMBL" id="DVOF01000003">
    <property type="protein sequence ID" value="HIV01953.1"/>
    <property type="molecule type" value="Genomic_DNA"/>
</dbReference>
<keyword evidence="4" id="KW-0597">Phosphoprotein</keyword>
<keyword evidence="5" id="KW-0808">Transferase</keyword>
<dbReference type="InterPro" id="IPR036890">
    <property type="entry name" value="HATPase_C_sf"/>
</dbReference>
<dbReference type="GO" id="GO:0005524">
    <property type="term" value="F:ATP binding"/>
    <property type="evidence" value="ECO:0007669"/>
    <property type="project" value="UniProtKB-KW"/>
</dbReference>
<evidence type="ECO:0000256" key="4">
    <source>
        <dbReference type="ARBA" id="ARBA00022553"/>
    </source>
</evidence>
<protein>
    <recommendedName>
        <fullName evidence="3">histidine kinase</fullName>
        <ecNumber evidence="3">2.7.13.3</ecNumber>
    </recommendedName>
</protein>
<dbReference type="PROSITE" id="PS50109">
    <property type="entry name" value="HIS_KIN"/>
    <property type="match status" value="1"/>
</dbReference>
<dbReference type="GO" id="GO:0030295">
    <property type="term" value="F:protein kinase activator activity"/>
    <property type="evidence" value="ECO:0007669"/>
    <property type="project" value="TreeGrafter"/>
</dbReference>